<accession>A0A0A2K5Q0</accession>
<dbReference type="VEuPathDB" id="FungiDB:PEXP_059730"/>
<organism evidence="1 2">
    <name type="scientific">Penicillium expansum</name>
    <name type="common">Blue mold rot fungus</name>
    <dbReference type="NCBI Taxonomy" id="27334"/>
    <lineage>
        <taxon>Eukaryota</taxon>
        <taxon>Fungi</taxon>
        <taxon>Dikarya</taxon>
        <taxon>Ascomycota</taxon>
        <taxon>Pezizomycotina</taxon>
        <taxon>Eurotiomycetes</taxon>
        <taxon>Eurotiomycetidae</taxon>
        <taxon>Eurotiales</taxon>
        <taxon>Aspergillaceae</taxon>
        <taxon>Penicillium</taxon>
    </lineage>
</organism>
<evidence type="ECO:0000313" key="2">
    <source>
        <dbReference type="Proteomes" id="UP000030143"/>
    </source>
</evidence>
<dbReference type="EMBL" id="JQFZ01000015">
    <property type="protein sequence ID" value="KGO63159.1"/>
    <property type="molecule type" value="Genomic_DNA"/>
</dbReference>
<dbReference type="Proteomes" id="UP000030143">
    <property type="component" value="Unassembled WGS sequence"/>
</dbReference>
<dbReference type="RefSeq" id="XP_016603640.1">
    <property type="nucleotide sequence ID" value="XM_016741448.1"/>
</dbReference>
<keyword evidence="2" id="KW-1185">Reference proteome</keyword>
<name>A0A0A2K5Q0_PENEN</name>
<dbReference type="GeneID" id="27676867"/>
<comment type="caution">
    <text evidence="1">The sequence shown here is derived from an EMBL/GenBank/DDBJ whole genome shotgun (WGS) entry which is preliminary data.</text>
</comment>
<gene>
    <name evidence="1" type="ORF">PEX2_041730</name>
</gene>
<evidence type="ECO:0000313" key="1">
    <source>
        <dbReference type="EMBL" id="KGO63159.1"/>
    </source>
</evidence>
<sequence length="135" mass="14816">MNHKSMRNYQPTKRRLIQFVGSPLDDVVTKNGPNGQKWRDTIEAVCNSIKEADSKIIFANIRGANSHLSSTDKGDTQDVISVSLHTKSGTSVGAIHIHLDGTWKLFGTCRESKARHAAKIKSANIPGYISTRSTP</sequence>
<dbReference type="HOGENOM" id="CLU_142937_0_0_1"/>
<dbReference type="PhylomeDB" id="A0A0A2K5Q0"/>
<dbReference type="OrthoDB" id="3531694at2759"/>
<proteinExistence type="predicted"/>
<protein>
    <submittedName>
        <fullName evidence="1">Uncharacterized protein</fullName>
    </submittedName>
</protein>
<reference evidence="1 2" key="1">
    <citation type="journal article" date="2015" name="Mol. Plant Microbe Interact.">
        <title>Genome, transcriptome, and functional analyses of Penicillium expansum provide new insights into secondary metabolism and pathogenicity.</title>
        <authorList>
            <person name="Ballester A.R."/>
            <person name="Marcet-Houben M."/>
            <person name="Levin E."/>
            <person name="Sela N."/>
            <person name="Selma-Lazaro C."/>
            <person name="Carmona L."/>
            <person name="Wisniewski M."/>
            <person name="Droby S."/>
            <person name="Gonzalez-Candelas L."/>
            <person name="Gabaldon T."/>
        </authorList>
    </citation>
    <scope>NUCLEOTIDE SEQUENCE [LARGE SCALE GENOMIC DNA]</scope>
    <source>
        <strain evidence="1 2">MD-8</strain>
    </source>
</reference>
<dbReference type="AlphaFoldDB" id="A0A0A2K5Q0"/>